<comment type="caution">
    <text evidence="3">The sequence shown here is derived from an EMBL/GenBank/DDBJ whole genome shotgun (WGS) entry which is preliminary data.</text>
</comment>
<dbReference type="SUPFAM" id="SSF51182">
    <property type="entry name" value="RmlC-like cupins"/>
    <property type="match status" value="1"/>
</dbReference>
<dbReference type="SUPFAM" id="SSF46938">
    <property type="entry name" value="CRAL/TRIO N-terminal domain"/>
    <property type="match status" value="1"/>
</dbReference>
<dbReference type="InterPro" id="IPR001251">
    <property type="entry name" value="CRAL-TRIO_dom"/>
</dbReference>
<accession>A0AAW2UUN4</accession>
<dbReference type="InterPro" id="IPR014710">
    <property type="entry name" value="RmlC-like_jellyroll"/>
</dbReference>
<dbReference type="CDD" id="cd00170">
    <property type="entry name" value="SEC14"/>
    <property type="match status" value="1"/>
</dbReference>
<dbReference type="EMBL" id="JACGWJ010000005">
    <property type="protein sequence ID" value="KAL0419761.1"/>
    <property type="molecule type" value="Genomic_DNA"/>
</dbReference>
<evidence type="ECO:0000259" key="2">
    <source>
        <dbReference type="PROSITE" id="PS50191"/>
    </source>
</evidence>
<dbReference type="InterPro" id="IPR044834">
    <property type="entry name" value="PATL"/>
</dbReference>
<dbReference type="Pfam" id="PF25099">
    <property type="entry name" value="GOLD_PATL1_C"/>
    <property type="match status" value="1"/>
</dbReference>
<dbReference type="PROSITE" id="PS50191">
    <property type="entry name" value="CRAL_TRIO"/>
    <property type="match status" value="1"/>
</dbReference>
<dbReference type="Gene3D" id="2.60.120.10">
    <property type="entry name" value="Jelly Rolls"/>
    <property type="match status" value="1"/>
</dbReference>
<dbReference type="AlphaFoldDB" id="A0AAW2UUN4"/>
<gene>
    <name evidence="3" type="ORF">Sradi_1389600</name>
</gene>
<reference evidence="3" key="2">
    <citation type="journal article" date="2024" name="Plant">
        <title>Genomic evolution and insights into agronomic trait innovations of Sesamum species.</title>
        <authorList>
            <person name="Miao H."/>
            <person name="Wang L."/>
            <person name="Qu L."/>
            <person name="Liu H."/>
            <person name="Sun Y."/>
            <person name="Le M."/>
            <person name="Wang Q."/>
            <person name="Wei S."/>
            <person name="Zheng Y."/>
            <person name="Lin W."/>
            <person name="Duan Y."/>
            <person name="Cao H."/>
            <person name="Xiong S."/>
            <person name="Wang X."/>
            <person name="Wei L."/>
            <person name="Li C."/>
            <person name="Ma Q."/>
            <person name="Ju M."/>
            <person name="Zhao R."/>
            <person name="Li G."/>
            <person name="Mu C."/>
            <person name="Tian Q."/>
            <person name="Mei H."/>
            <person name="Zhang T."/>
            <person name="Gao T."/>
            <person name="Zhang H."/>
        </authorList>
    </citation>
    <scope>NUCLEOTIDE SEQUENCE</scope>
    <source>
        <strain evidence="3">G02</strain>
    </source>
</reference>
<protein>
    <submittedName>
        <fullName evidence="3">Patellin-4</fullName>
    </submittedName>
</protein>
<name>A0AAW2UUN4_SESRA</name>
<dbReference type="Pfam" id="PF00650">
    <property type="entry name" value="CRAL_TRIO"/>
    <property type="match status" value="1"/>
</dbReference>
<reference evidence="3" key="1">
    <citation type="submission" date="2020-06" db="EMBL/GenBank/DDBJ databases">
        <authorList>
            <person name="Li T."/>
            <person name="Hu X."/>
            <person name="Zhang T."/>
            <person name="Song X."/>
            <person name="Zhang H."/>
            <person name="Dai N."/>
            <person name="Sheng W."/>
            <person name="Hou X."/>
            <person name="Wei L."/>
        </authorList>
    </citation>
    <scope>NUCLEOTIDE SEQUENCE</scope>
    <source>
        <strain evidence="3">G02</strain>
        <tissue evidence="3">Leaf</tissue>
    </source>
</reference>
<dbReference type="PANTHER" id="PTHR45932">
    <property type="entry name" value="PATELLIN-1"/>
    <property type="match status" value="1"/>
</dbReference>
<dbReference type="Gene3D" id="3.40.525.10">
    <property type="entry name" value="CRAL-TRIO lipid binding domain"/>
    <property type="match status" value="1"/>
</dbReference>
<proteinExistence type="predicted"/>
<dbReference type="GO" id="GO:0008289">
    <property type="term" value="F:lipid binding"/>
    <property type="evidence" value="ECO:0007669"/>
    <property type="project" value="InterPro"/>
</dbReference>
<feature type="region of interest" description="Disordered" evidence="1">
    <location>
        <begin position="1"/>
        <end position="37"/>
    </location>
</feature>
<dbReference type="InterPro" id="IPR036273">
    <property type="entry name" value="CRAL/TRIO_N_dom_sf"/>
</dbReference>
<organism evidence="3">
    <name type="scientific">Sesamum radiatum</name>
    <name type="common">Black benniseed</name>
    <dbReference type="NCBI Taxonomy" id="300843"/>
    <lineage>
        <taxon>Eukaryota</taxon>
        <taxon>Viridiplantae</taxon>
        <taxon>Streptophyta</taxon>
        <taxon>Embryophyta</taxon>
        <taxon>Tracheophyta</taxon>
        <taxon>Spermatophyta</taxon>
        <taxon>Magnoliopsida</taxon>
        <taxon>eudicotyledons</taxon>
        <taxon>Gunneridae</taxon>
        <taxon>Pentapetalae</taxon>
        <taxon>asterids</taxon>
        <taxon>lamiids</taxon>
        <taxon>Lamiales</taxon>
        <taxon>Pedaliaceae</taxon>
        <taxon>Sesamum</taxon>
    </lineage>
</organism>
<dbReference type="SUPFAM" id="SSF52087">
    <property type="entry name" value="CRAL/TRIO domain"/>
    <property type="match status" value="1"/>
</dbReference>
<dbReference type="SMART" id="SM00516">
    <property type="entry name" value="SEC14"/>
    <property type="match status" value="1"/>
</dbReference>
<dbReference type="PANTHER" id="PTHR45932:SF3">
    <property type="entry name" value="PATELLIN-4-LIKE"/>
    <property type="match status" value="1"/>
</dbReference>
<feature type="domain" description="CRAL-TRIO" evidence="2">
    <location>
        <begin position="129"/>
        <end position="308"/>
    </location>
</feature>
<dbReference type="InterPro" id="IPR036865">
    <property type="entry name" value="CRAL-TRIO_dom_sf"/>
</dbReference>
<feature type="compositionally biased region" description="Acidic residues" evidence="1">
    <location>
        <begin position="18"/>
        <end position="35"/>
    </location>
</feature>
<dbReference type="InterPro" id="IPR011051">
    <property type="entry name" value="RmlC_Cupin_sf"/>
</dbReference>
<evidence type="ECO:0000313" key="3">
    <source>
        <dbReference type="EMBL" id="KAL0419761.1"/>
    </source>
</evidence>
<dbReference type="InterPro" id="IPR056794">
    <property type="entry name" value="PATL1-6_C_GOLD"/>
</dbReference>
<sequence>MEPPELENPPSRNMQEERSDEDASDHDSEEEECDVAEMKKTRSKSLVEFRFRVEEAIRGNYLLVRKKEEGENAEDFRDIRLWGVPLLPSHGHEGTDTVLMKFLKAKRYKVHEAFTLLRKNLKWRGDFRPDEVVGEEFRPGINDLWFTSGRDKIGRPLCYIILGKEWQKKMLSTEEYLRWRVVCLEKGIQNLRFRPGGVDSLVQIIDLKNSPGTASKEVKLICKRIITMHQDNYPALVYKNANFSWMQLIINVPSWFMALNTLNLRLITQKSRNKFIFVKSSKVTETLLKYATAENLLVEYGGLKRENDNEFSTDDKVLEVNIRPGTTELIQIPANEVEVTVTWDMTVVGYEVGYKEEFVPDDDCSYIVLIQEKKMLESVRNSFHIREPGKIVITIVNGAYTKKKAFYRPLFLIYKYQQFSVAASHHLPHKVCSLLFLLSPSHISEYSFPHHGEALPFSTKLTSAARGAPGNRASAKLEVSMLENHLIASKGRQNNNLRRKEGRGSRTGIRKLKNSGRVTLLLSRKEPLIGLTMTSFLLAGKSGGTSAMRGLPVDVIATAYQISREEAERLKLSRRETIIFGGSERCGRGGVASA</sequence>
<evidence type="ECO:0000256" key="1">
    <source>
        <dbReference type="SAM" id="MobiDB-lite"/>
    </source>
</evidence>